<accession>A0A6G0YL00</accession>
<protein>
    <submittedName>
        <fullName evidence="1">Uncharacterized protein</fullName>
    </submittedName>
</protein>
<dbReference type="OrthoDB" id="6593189at2759"/>
<reference evidence="1 2" key="1">
    <citation type="submission" date="2019-08" db="EMBL/GenBank/DDBJ databases">
        <title>Whole genome of Aphis craccivora.</title>
        <authorList>
            <person name="Voronova N.V."/>
            <person name="Shulinski R.S."/>
            <person name="Bandarenka Y.V."/>
            <person name="Zhorov D.G."/>
            <person name="Warner D."/>
        </authorList>
    </citation>
    <scope>NUCLEOTIDE SEQUENCE [LARGE SCALE GENOMIC DNA]</scope>
    <source>
        <strain evidence="1">180601</strain>
        <tissue evidence="1">Whole Body</tissue>
    </source>
</reference>
<dbReference type="Proteomes" id="UP000478052">
    <property type="component" value="Unassembled WGS sequence"/>
</dbReference>
<proteinExistence type="predicted"/>
<evidence type="ECO:0000313" key="1">
    <source>
        <dbReference type="EMBL" id="KAF0757603.1"/>
    </source>
</evidence>
<evidence type="ECO:0000313" key="2">
    <source>
        <dbReference type="Proteomes" id="UP000478052"/>
    </source>
</evidence>
<name>A0A6G0YL00_APHCR</name>
<sequence length="142" mass="16224">MGQERFTKLYCALVRLILEYGAIVWDPVTAGYSSELERVQRRFLRFSRYLLNIPCTRHDYAPVADVLNLSSLAERRRSAGLSFLNGLLCNKVDSSVLVSLLNFKVPQRVTRATAPFFISHSTTNYLGNEPIRRLMSHAILLF</sequence>
<dbReference type="AlphaFoldDB" id="A0A6G0YL00"/>
<gene>
    <name evidence="1" type="ORF">FWK35_00012081</name>
</gene>
<keyword evidence="2" id="KW-1185">Reference proteome</keyword>
<comment type="caution">
    <text evidence="1">The sequence shown here is derived from an EMBL/GenBank/DDBJ whole genome shotgun (WGS) entry which is preliminary data.</text>
</comment>
<dbReference type="EMBL" id="VUJU01003528">
    <property type="protein sequence ID" value="KAF0757603.1"/>
    <property type="molecule type" value="Genomic_DNA"/>
</dbReference>
<organism evidence="1 2">
    <name type="scientific">Aphis craccivora</name>
    <name type="common">Cowpea aphid</name>
    <dbReference type="NCBI Taxonomy" id="307492"/>
    <lineage>
        <taxon>Eukaryota</taxon>
        <taxon>Metazoa</taxon>
        <taxon>Ecdysozoa</taxon>
        <taxon>Arthropoda</taxon>
        <taxon>Hexapoda</taxon>
        <taxon>Insecta</taxon>
        <taxon>Pterygota</taxon>
        <taxon>Neoptera</taxon>
        <taxon>Paraneoptera</taxon>
        <taxon>Hemiptera</taxon>
        <taxon>Sternorrhyncha</taxon>
        <taxon>Aphidomorpha</taxon>
        <taxon>Aphidoidea</taxon>
        <taxon>Aphididae</taxon>
        <taxon>Aphidini</taxon>
        <taxon>Aphis</taxon>
        <taxon>Aphis</taxon>
    </lineage>
</organism>